<dbReference type="EMBL" id="JBHSZO010000019">
    <property type="protein sequence ID" value="MFC7219259.1"/>
    <property type="molecule type" value="Genomic_DNA"/>
</dbReference>
<organism evidence="2 3">
    <name type="scientific">Streptomyces polyrhachis</name>
    <dbReference type="NCBI Taxonomy" id="1282885"/>
    <lineage>
        <taxon>Bacteria</taxon>
        <taxon>Bacillati</taxon>
        <taxon>Actinomycetota</taxon>
        <taxon>Actinomycetes</taxon>
        <taxon>Kitasatosporales</taxon>
        <taxon>Streptomycetaceae</taxon>
        <taxon>Streptomyces</taxon>
    </lineage>
</organism>
<protein>
    <submittedName>
        <fullName evidence="2">Uncharacterized protein</fullName>
    </submittedName>
</protein>
<dbReference type="Proteomes" id="UP001596413">
    <property type="component" value="Unassembled WGS sequence"/>
</dbReference>
<sequence>MSDRPIDEEPAEHHRYRSYLQDLENVSEADETALISTVLHDPVPSMAEAAVTHHLECRASELLTAPAFTTWAHSMAMVIGDRPFLARRLREWTLLRAIALDEPWTAEELTTASDWFQRTASTAHVVTSTQALGLLAERGRTRRVRNAANRRLRHPHETADQPATPQSVHASPAPRARGAR</sequence>
<feature type="region of interest" description="Disordered" evidence="1">
    <location>
        <begin position="139"/>
        <end position="180"/>
    </location>
</feature>
<reference evidence="3" key="1">
    <citation type="journal article" date="2019" name="Int. J. Syst. Evol. Microbiol.">
        <title>The Global Catalogue of Microorganisms (GCM) 10K type strain sequencing project: providing services to taxonomists for standard genome sequencing and annotation.</title>
        <authorList>
            <consortium name="The Broad Institute Genomics Platform"/>
            <consortium name="The Broad Institute Genome Sequencing Center for Infectious Disease"/>
            <person name="Wu L."/>
            <person name="Ma J."/>
        </authorList>
    </citation>
    <scope>NUCLEOTIDE SEQUENCE [LARGE SCALE GENOMIC DNA]</scope>
    <source>
        <strain evidence="3">CGMCC 1.13681</strain>
    </source>
</reference>
<comment type="caution">
    <text evidence="2">The sequence shown here is derived from an EMBL/GenBank/DDBJ whole genome shotgun (WGS) entry which is preliminary data.</text>
</comment>
<dbReference type="RefSeq" id="WP_386414829.1">
    <property type="nucleotide sequence ID" value="NZ_JBHSZO010000019.1"/>
</dbReference>
<evidence type="ECO:0000313" key="3">
    <source>
        <dbReference type="Proteomes" id="UP001596413"/>
    </source>
</evidence>
<gene>
    <name evidence="2" type="ORF">ACFQLX_13935</name>
</gene>
<evidence type="ECO:0000313" key="2">
    <source>
        <dbReference type="EMBL" id="MFC7219259.1"/>
    </source>
</evidence>
<evidence type="ECO:0000256" key="1">
    <source>
        <dbReference type="SAM" id="MobiDB-lite"/>
    </source>
</evidence>
<proteinExistence type="predicted"/>
<name>A0ABW2GGN5_9ACTN</name>
<feature type="compositionally biased region" description="Basic residues" evidence="1">
    <location>
        <begin position="140"/>
        <end position="154"/>
    </location>
</feature>
<accession>A0ABW2GGN5</accession>
<keyword evidence="3" id="KW-1185">Reference proteome</keyword>